<evidence type="ECO:0000313" key="1">
    <source>
        <dbReference type="EMBL" id="KDB52007.1"/>
    </source>
</evidence>
<protein>
    <submittedName>
        <fullName evidence="1">Uncharacterized protein</fullName>
    </submittedName>
</protein>
<evidence type="ECO:0000313" key="2">
    <source>
        <dbReference type="Proteomes" id="UP000026714"/>
    </source>
</evidence>
<proteinExistence type="predicted"/>
<dbReference type="Proteomes" id="UP000026714">
    <property type="component" value="Unassembled WGS sequence"/>
</dbReference>
<comment type="caution">
    <text evidence="1">The sequence shown here is derived from an EMBL/GenBank/DDBJ whole genome shotgun (WGS) entry which is preliminary data.</text>
</comment>
<reference evidence="1 2" key="1">
    <citation type="journal article" date="2014" name="FEMS Microbiol. Ecol.">
        <title>Sphaerotilus natans encrusted with nanoball-shaped Fe(III) oxide minerals formed by nitrate-reducing mixotrophic Fe(II) oxidation.</title>
        <authorList>
            <person name="Park S."/>
            <person name="Kim D.H."/>
            <person name="Lee J.H."/>
            <person name="Hur H.G."/>
        </authorList>
    </citation>
    <scope>NUCLEOTIDE SEQUENCE [LARGE SCALE GENOMIC DNA]</scope>
    <source>
        <strain evidence="1 2">DSM 6575</strain>
    </source>
</reference>
<gene>
    <name evidence="1" type="ORF">X805_23770</name>
</gene>
<sequence length="214" mass="23410">MSVRPDTKLAGEELADLNAAIYGRQPQRAVPAPKGVAAPVWYGRHEAMPDSARSVWVMLFAGPVSNPTHPGYPGIPWVEVSRRLYSGDTPLPAFECELVQTGSVIAWSDEMVSPRPDRQAMQEAGIHPAPCQRFCEGAAVRIERRRHAAEVHQMRRAVVAGQDALAASSSLCQRIVSAAREMLKWDGGRGSSGWSALDWSRARDELLTEIGDIK</sequence>
<dbReference type="AlphaFoldDB" id="A0A059KKP1"/>
<accession>A0A059KKP1</accession>
<dbReference type="RefSeq" id="WP_037482179.1">
    <property type="nucleotide sequence ID" value="NZ_AZRA01000061.1"/>
</dbReference>
<dbReference type="EMBL" id="AZRA01000061">
    <property type="protein sequence ID" value="KDB52007.1"/>
    <property type="molecule type" value="Genomic_DNA"/>
</dbReference>
<name>A0A059KKP1_9BURK</name>
<keyword evidence="2" id="KW-1185">Reference proteome</keyword>
<dbReference type="STRING" id="34103.SAMN05421778_101310"/>
<organism evidence="1 2">
    <name type="scientific">Sphaerotilus natans subsp. natans DSM 6575</name>
    <dbReference type="NCBI Taxonomy" id="1286631"/>
    <lineage>
        <taxon>Bacteria</taxon>
        <taxon>Pseudomonadati</taxon>
        <taxon>Pseudomonadota</taxon>
        <taxon>Betaproteobacteria</taxon>
        <taxon>Burkholderiales</taxon>
        <taxon>Sphaerotilaceae</taxon>
        <taxon>Sphaerotilus</taxon>
    </lineage>
</organism>